<evidence type="ECO:0000256" key="1">
    <source>
        <dbReference type="ARBA" id="ARBA00006249"/>
    </source>
</evidence>
<keyword evidence="6" id="KW-0106">Calcium</keyword>
<evidence type="ECO:0000256" key="6">
    <source>
        <dbReference type="ARBA" id="ARBA00022837"/>
    </source>
</evidence>
<evidence type="ECO:0000256" key="8">
    <source>
        <dbReference type="RuleBase" id="RU361238"/>
    </source>
</evidence>
<comment type="similarity">
    <text evidence="1 8">Belongs to the tannase family.</text>
</comment>
<gene>
    <name evidence="10" type="ORF">HYFRA_00008357</name>
</gene>
<dbReference type="GO" id="GO:0030600">
    <property type="term" value="F:feruloyl esterase activity"/>
    <property type="evidence" value="ECO:0007669"/>
    <property type="project" value="UniProtKB-ARBA"/>
</dbReference>
<keyword evidence="5 8" id="KW-0378">Hydrolase</keyword>
<accession>A0A9N9PQ62</accession>
<dbReference type="PANTHER" id="PTHR33938">
    <property type="entry name" value="FERULOYL ESTERASE B-RELATED"/>
    <property type="match status" value="1"/>
</dbReference>
<dbReference type="InterPro" id="IPR029058">
    <property type="entry name" value="AB_hydrolase_fold"/>
</dbReference>
<feature type="compositionally biased region" description="Basic and acidic residues" evidence="9">
    <location>
        <begin position="510"/>
        <end position="526"/>
    </location>
</feature>
<dbReference type="EC" id="3.1.1.-" evidence="8"/>
<keyword evidence="4" id="KW-0732">Signal</keyword>
<dbReference type="AlphaFoldDB" id="A0A9N9PQ62"/>
<dbReference type="InterPro" id="IPR011118">
    <property type="entry name" value="Tannase/feruloyl_esterase"/>
</dbReference>
<organism evidence="10 11">
    <name type="scientific">Hymenoscyphus fraxineus</name>
    <dbReference type="NCBI Taxonomy" id="746836"/>
    <lineage>
        <taxon>Eukaryota</taxon>
        <taxon>Fungi</taxon>
        <taxon>Dikarya</taxon>
        <taxon>Ascomycota</taxon>
        <taxon>Pezizomycotina</taxon>
        <taxon>Leotiomycetes</taxon>
        <taxon>Helotiales</taxon>
        <taxon>Helotiaceae</taxon>
        <taxon>Hymenoscyphus</taxon>
    </lineage>
</organism>
<keyword evidence="2" id="KW-0719">Serine esterase</keyword>
<evidence type="ECO:0000256" key="7">
    <source>
        <dbReference type="ARBA" id="ARBA00023157"/>
    </source>
</evidence>
<dbReference type="EMBL" id="CAJVRL010000035">
    <property type="protein sequence ID" value="CAG8950122.1"/>
    <property type="molecule type" value="Genomic_DNA"/>
</dbReference>
<evidence type="ECO:0000313" key="10">
    <source>
        <dbReference type="EMBL" id="CAG8950122.1"/>
    </source>
</evidence>
<dbReference type="Pfam" id="PF07519">
    <property type="entry name" value="Tannase"/>
    <property type="match status" value="1"/>
</dbReference>
<keyword evidence="3" id="KW-0479">Metal-binding</keyword>
<evidence type="ECO:0000256" key="5">
    <source>
        <dbReference type="ARBA" id="ARBA00022801"/>
    </source>
</evidence>
<dbReference type="GO" id="GO:0046872">
    <property type="term" value="F:metal ion binding"/>
    <property type="evidence" value="ECO:0007669"/>
    <property type="project" value="UniProtKB-KW"/>
</dbReference>
<evidence type="ECO:0000256" key="4">
    <source>
        <dbReference type="ARBA" id="ARBA00022729"/>
    </source>
</evidence>
<sequence>MSLQCVPSTFSNIELFGAQVLAIDTQLHENWSLSTTTSLVGGEPIEVKDLSFCNVTVTYTHPGQGDNLKVEVWLPPADVWNKRLMATGGGGYVAGGTHHAFIRQQMTLGLSGNFAVSTRDAGLGVAEDATPWGLLSEGNVNLYALQNLAGTSLDDEAIISKKIISDFYSDSLQYSYWSGCSQGGRQGMYQAQSNPTAYDGILAIAPAINWNGFFLGMFWPQLVMNLAGEYPYPCELDVLNAAAVKECDGLDGVLDGVISDEELCGFDPFPYVGKPFNCSTTGKIMKISKIAAKVADATWKGPRFADGKFMWHGLGYDAHLGDPGKTECSADGTCFGVPQSLVAKWISLFIERNPGFDLTSITHEQFGDMYRAAFQRYSSMTETANPDLSKFKATGGKILTWHGIDDQLIPWNGTKQYYDHVTSLDPDTPDFFRVFAAPGIQHCGGGKGGSPESAFEALVNWVENGKAPETLPVSFTSAVGETFNQILCPYPAKARYDGVGDPQSESSFRCVREGETGVESGGKDEL</sequence>
<protein>
    <recommendedName>
        <fullName evidence="8">Carboxylic ester hydrolase</fullName>
        <ecNumber evidence="8">3.1.1.-</ecNumber>
    </recommendedName>
</protein>
<dbReference type="PANTHER" id="PTHR33938:SF13">
    <property type="entry name" value="CARBOXYLIC ESTER HYDROLASE"/>
    <property type="match status" value="1"/>
</dbReference>
<dbReference type="OrthoDB" id="3039123at2759"/>
<evidence type="ECO:0000256" key="9">
    <source>
        <dbReference type="SAM" id="MobiDB-lite"/>
    </source>
</evidence>
<evidence type="ECO:0000313" key="11">
    <source>
        <dbReference type="Proteomes" id="UP000696280"/>
    </source>
</evidence>
<evidence type="ECO:0000256" key="2">
    <source>
        <dbReference type="ARBA" id="ARBA00022487"/>
    </source>
</evidence>
<evidence type="ECO:0000256" key="3">
    <source>
        <dbReference type="ARBA" id="ARBA00022723"/>
    </source>
</evidence>
<comment type="caution">
    <text evidence="10">The sequence shown here is derived from an EMBL/GenBank/DDBJ whole genome shotgun (WGS) entry which is preliminary data.</text>
</comment>
<feature type="region of interest" description="Disordered" evidence="9">
    <location>
        <begin position="499"/>
        <end position="526"/>
    </location>
</feature>
<reference evidence="10" key="1">
    <citation type="submission" date="2021-07" db="EMBL/GenBank/DDBJ databases">
        <authorList>
            <person name="Durling M."/>
        </authorList>
    </citation>
    <scope>NUCLEOTIDE SEQUENCE</scope>
</reference>
<keyword evidence="11" id="KW-1185">Reference proteome</keyword>
<proteinExistence type="inferred from homology"/>
<name>A0A9N9PQ62_9HELO</name>
<dbReference type="SUPFAM" id="SSF53474">
    <property type="entry name" value="alpha/beta-Hydrolases"/>
    <property type="match status" value="1"/>
</dbReference>
<keyword evidence="7" id="KW-1015">Disulfide bond</keyword>
<dbReference type="Proteomes" id="UP000696280">
    <property type="component" value="Unassembled WGS sequence"/>
</dbReference>